<sequence>MELLLHTSKRFFNKSSTCPCGVPDESREHMVYDCDLWKTERLRGFPKDFDHFTSIREYLNFFSSTVRDYYRNPGLMCGEPKGGTVIQ</sequence>
<comment type="caution">
    <text evidence="1">The sequence shown here is derived from an EMBL/GenBank/DDBJ whole genome shotgun (WGS) entry which is preliminary data.</text>
</comment>
<dbReference type="AlphaFoldDB" id="A0AAV4VKL1"/>
<reference evidence="1 2" key="1">
    <citation type="submission" date="2021-06" db="EMBL/GenBank/DDBJ databases">
        <title>Caerostris extrusa draft genome.</title>
        <authorList>
            <person name="Kono N."/>
            <person name="Arakawa K."/>
        </authorList>
    </citation>
    <scope>NUCLEOTIDE SEQUENCE [LARGE SCALE GENOMIC DNA]</scope>
</reference>
<gene>
    <name evidence="1" type="ORF">CEXT_47481</name>
</gene>
<dbReference type="EMBL" id="BPLR01014673">
    <property type="protein sequence ID" value="GIY70494.1"/>
    <property type="molecule type" value="Genomic_DNA"/>
</dbReference>
<dbReference type="Proteomes" id="UP001054945">
    <property type="component" value="Unassembled WGS sequence"/>
</dbReference>
<accession>A0AAV4VKL1</accession>
<organism evidence="1 2">
    <name type="scientific">Caerostris extrusa</name>
    <name type="common">Bark spider</name>
    <name type="synonym">Caerostris bankana</name>
    <dbReference type="NCBI Taxonomy" id="172846"/>
    <lineage>
        <taxon>Eukaryota</taxon>
        <taxon>Metazoa</taxon>
        <taxon>Ecdysozoa</taxon>
        <taxon>Arthropoda</taxon>
        <taxon>Chelicerata</taxon>
        <taxon>Arachnida</taxon>
        <taxon>Araneae</taxon>
        <taxon>Araneomorphae</taxon>
        <taxon>Entelegynae</taxon>
        <taxon>Araneoidea</taxon>
        <taxon>Araneidae</taxon>
        <taxon>Caerostris</taxon>
    </lineage>
</organism>
<evidence type="ECO:0000313" key="2">
    <source>
        <dbReference type="Proteomes" id="UP001054945"/>
    </source>
</evidence>
<proteinExistence type="predicted"/>
<evidence type="ECO:0000313" key="1">
    <source>
        <dbReference type="EMBL" id="GIY70494.1"/>
    </source>
</evidence>
<keyword evidence="2" id="KW-1185">Reference proteome</keyword>
<name>A0AAV4VKL1_CAEEX</name>
<evidence type="ECO:0008006" key="3">
    <source>
        <dbReference type="Google" id="ProtNLM"/>
    </source>
</evidence>
<protein>
    <recommendedName>
        <fullName evidence="3">Reverse transcriptase</fullName>
    </recommendedName>
</protein>